<dbReference type="PROSITE" id="PS51257">
    <property type="entry name" value="PROKAR_LIPOPROTEIN"/>
    <property type="match status" value="1"/>
</dbReference>
<protein>
    <submittedName>
        <fullName evidence="4">Uncharacterized protein</fullName>
    </submittedName>
</protein>
<feature type="compositionally biased region" description="Acidic residues" evidence="3">
    <location>
        <begin position="456"/>
        <end position="490"/>
    </location>
</feature>
<keyword evidence="2" id="KW-0106">Calcium</keyword>
<dbReference type="GO" id="GO:0005509">
    <property type="term" value="F:calcium ion binding"/>
    <property type="evidence" value="ECO:0007669"/>
    <property type="project" value="InterPro"/>
</dbReference>
<dbReference type="PANTHER" id="PTHR10199">
    <property type="entry name" value="THROMBOSPONDIN"/>
    <property type="match status" value="1"/>
</dbReference>
<dbReference type="Gene3D" id="4.10.1080.10">
    <property type="entry name" value="TSP type-3 repeat"/>
    <property type="match status" value="3"/>
</dbReference>
<dbReference type="InterPro" id="IPR028974">
    <property type="entry name" value="TSP_type-3_rpt"/>
</dbReference>
<evidence type="ECO:0000256" key="2">
    <source>
        <dbReference type="ARBA" id="ARBA00022837"/>
    </source>
</evidence>
<dbReference type="AlphaFoldDB" id="D6PCA1"/>
<dbReference type="InterPro" id="IPR003367">
    <property type="entry name" value="Thrombospondin_3-like_rpt"/>
</dbReference>
<proteinExistence type="predicted"/>
<feature type="region of interest" description="Disordered" evidence="3">
    <location>
        <begin position="452"/>
        <end position="490"/>
    </location>
</feature>
<dbReference type="PANTHER" id="PTHR10199:SF119">
    <property type="entry name" value="RE20510P"/>
    <property type="match status" value="1"/>
</dbReference>
<evidence type="ECO:0000313" key="4">
    <source>
        <dbReference type="EMBL" id="ADD93352.1"/>
    </source>
</evidence>
<dbReference type="GO" id="GO:0007155">
    <property type="term" value="P:cell adhesion"/>
    <property type="evidence" value="ECO:0007669"/>
    <property type="project" value="InterPro"/>
</dbReference>
<dbReference type="Pfam" id="PF02412">
    <property type="entry name" value="TSP_3"/>
    <property type="match status" value="3"/>
</dbReference>
<accession>D6PCA1</accession>
<feature type="compositionally biased region" description="Acidic residues" evidence="3">
    <location>
        <begin position="329"/>
        <end position="356"/>
    </location>
</feature>
<evidence type="ECO:0000256" key="1">
    <source>
        <dbReference type="ARBA" id="ARBA00022729"/>
    </source>
</evidence>
<reference evidence="4" key="1">
    <citation type="journal article" date="2010" name="ISME J.">
        <title>Metagenome of the Mediterranean deep chlorophyll maximum studied by direct and fosmid library 454 pyrosequencing.</title>
        <authorList>
            <person name="Ghai R."/>
            <person name="Martin-Cuadrado A.B."/>
            <person name="Molto A.G."/>
            <person name="Heredia I.G."/>
            <person name="Cabrera R."/>
            <person name="Martin J."/>
            <person name="Verdu M."/>
            <person name="Deschamps P."/>
            <person name="Moreira D."/>
            <person name="Lopez-Garcia P."/>
            <person name="Mira A."/>
            <person name="Rodriguez-Valera F."/>
        </authorList>
    </citation>
    <scope>NUCLEOTIDE SEQUENCE</scope>
</reference>
<evidence type="ECO:0000256" key="3">
    <source>
        <dbReference type="SAM" id="MobiDB-lite"/>
    </source>
</evidence>
<organism evidence="4">
    <name type="scientific">uncultured archaeon MedDCM-OCT-S11-C441</name>
    <dbReference type="NCBI Taxonomy" id="743103"/>
    <lineage>
        <taxon>Archaea</taxon>
        <taxon>environmental samples</taxon>
    </lineage>
</organism>
<sequence>MQNKTIIVTAILIASSMAMSGCAGEDSSDSCQIVDEGEYRSVDSSGEVLGYFRVVGSSQVESPPYSAVDEGSCLLEVDFMLPKIVSGEATGFYLFVGPYSENANDPYTFPLMVSGDKYNPVLVDYDCSGCGSENEVRNYRNDTGLLLDSGNVDWTVGSEETEYGIWEICEGCFETEITGYVGSGVGGWSVYTKSDGTISYDDSDGDGVYDKDEETVSDYDGDGIEDEMDNDDDGDGVNDTYDAFPLDSNESMDTDMDGIGDNADEDDDGDGVNDAEDAFPLDPSETVDSDSDGVGDNTDAFPFDPSEAYDTDSDGVGNNADALPFDPSETNDSDSDGVGDNADTDDDNDGIEDSIDECPVSSDILAVINSDYFTLMHEHEIGLMSLTTAIEPSTNFSAETTQERFLDWDGDGCWMFEDHDDDGDGFEEGPVNASISQWWLYTSGDNCVIVANPDQIDTDEDGRGDECDDDDDNDGVVDSEDASPLDPENS</sequence>
<feature type="region of interest" description="Disordered" evidence="3">
    <location>
        <begin position="199"/>
        <end position="357"/>
    </location>
</feature>
<keyword evidence="1" id="KW-0732">Signal</keyword>
<dbReference type="SUPFAM" id="SSF103647">
    <property type="entry name" value="TSP type-3 repeat"/>
    <property type="match status" value="3"/>
</dbReference>
<dbReference type="EMBL" id="GU942977">
    <property type="protein sequence ID" value="ADD93352.1"/>
    <property type="molecule type" value="Genomic_DNA"/>
</dbReference>
<name>D6PCA1_9ARCH</name>
<feature type="compositionally biased region" description="Acidic residues" evidence="3">
    <location>
        <begin position="250"/>
        <end position="293"/>
    </location>
</feature>
<feature type="compositionally biased region" description="Acidic residues" evidence="3">
    <location>
        <begin position="201"/>
        <end position="236"/>
    </location>
</feature>